<evidence type="ECO:0000313" key="1">
    <source>
        <dbReference type="EMBL" id="GAD97786.1"/>
    </source>
</evidence>
<dbReference type="AlphaFoldDB" id="V5G706"/>
<dbReference type="OrthoDB" id="2308815at2759"/>
<comment type="caution">
    <text evidence="1">The sequence shown here is derived from an EMBL/GenBank/DDBJ whole genome shotgun (WGS) entry which is preliminary data.</text>
</comment>
<accession>V5G706</accession>
<dbReference type="PANTHER" id="PTHR48229">
    <property type="entry name" value="CAIB/BAIF FAMILY ENZYME (AFU_ORTHOLOGUE AFUA_1G05360)-RELATED"/>
    <property type="match status" value="1"/>
</dbReference>
<organism evidence="1 2">
    <name type="scientific">Byssochlamys spectabilis (strain No. 5 / NBRC 109023)</name>
    <name type="common">Paecilomyces variotii</name>
    <dbReference type="NCBI Taxonomy" id="1356009"/>
    <lineage>
        <taxon>Eukaryota</taxon>
        <taxon>Fungi</taxon>
        <taxon>Dikarya</taxon>
        <taxon>Ascomycota</taxon>
        <taxon>Pezizomycotina</taxon>
        <taxon>Eurotiomycetes</taxon>
        <taxon>Eurotiomycetidae</taxon>
        <taxon>Eurotiales</taxon>
        <taxon>Thermoascaceae</taxon>
        <taxon>Paecilomyces</taxon>
    </lineage>
</organism>
<dbReference type="InterPro" id="IPR023606">
    <property type="entry name" value="CoA-Trfase_III_dom_1_sf"/>
</dbReference>
<sequence>MASNTTTPAAEYSPVAEADRIFQYLCDQSERLNLPSEVSANKDAVSFYSAANEIYYPIPFKETETIAALKGIEGSVAAAIADLRYGQPPQKRNVKVSLEKATCFGCQAYMAKVDGLGKLDAGVRAKLKG</sequence>
<dbReference type="Proteomes" id="UP000018001">
    <property type="component" value="Unassembled WGS sequence"/>
</dbReference>
<dbReference type="InParanoid" id="V5G706"/>
<reference evidence="2" key="1">
    <citation type="journal article" date="2014" name="Genome Announc.">
        <title>Draft genome sequence of the formaldehyde-resistant fungus Byssochlamys spectabilis No. 5 (anamorph Paecilomyces variotii No. 5) (NBRC109023).</title>
        <authorList>
            <person name="Oka T."/>
            <person name="Ekino K."/>
            <person name="Fukuda K."/>
            <person name="Nomura Y."/>
        </authorList>
    </citation>
    <scope>NUCLEOTIDE SEQUENCE [LARGE SCALE GENOMIC DNA]</scope>
    <source>
        <strain evidence="2">No. 5 / NBRC 109023</strain>
    </source>
</reference>
<keyword evidence="2" id="KW-1185">Reference proteome</keyword>
<gene>
    <name evidence="1" type="ORF">PVAR5_6467</name>
</gene>
<proteinExistence type="predicted"/>
<evidence type="ECO:0000313" key="2">
    <source>
        <dbReference type="Proteomes" id="UP000018001"/>
    </source>
</evidence>
<dbReference type="PANTHER" id="PTHR48229:SF1">
    <property type="entry name" value="ALPHA METHYLACYL-COA RACEMASE-RELATED"/>
    <property type="match status" value="1"/>
</dbReference>
<dbReference type="SUPFAM" id="SSF89796">
    <property type="entry name" value="CoA-transferase family III (CaiB/BaiF)"/>
    <property type="match status" value="1"/>
</dbReference>
<name>V5G706_BYSSN</name>
<dbReference type="EMBL" id="BAUL01000214">
    <property type="protein sequence ID" value="GAD97786.1"/>
    <property type="molecule type" value="Genomic_DNA"/>
</dbReference>
<protein>
    <submittedName>
        <fullName evidence="1">CAIB/BAIF family enzyme</fullName>
    </submittedName>
</protein>
<dbReference type="eggNOG" id="KOG3957">
    <property type="taxonomic scope" value="Eukaryota"/>
</dbReference>
<dbReference type="HOGENOM" id="CLU_1948535_0_0_1"/>
<dbReference type="InterPro" id="IPR052985">
    <property type="entry name" value="CoA-trans_III_biosynth/detox"/>
</dbReference>